<evidence type="ECO:0000313" key="3">
    <source>
        <dbReference type="EMBL" id="EJD32548.1"/>
    </source>
</evidence>
<reference evidence="4" key="1">
    <citation type="journal article" date="2012" name="Science">
        <title>The Paleozoic origin of enzymatic lignin decomposition reconstructed from 31 fungal genomes.</title>
        <authorList>
            <person name="Floudas D."/>
            <person name="Binder M."/>
            <person name="Riley R."/>
            <person name="Barry K."/>
            <person name="Blanchette R.A."/>
            <person name="Henrissat B."/>
            <person name="Martinez A.T."/>
            <person name="Otillar R."/>
            <person name="Spatafora J.W."/>
            <person name="Yadav J.S."/>
            <person name="Aerts A."/>
            <person name="Benoit I."/>
            <person name="Boyd A."/>
            <person name="Carlson A."/>
            <person name="Copeland A."/>
            <person name="Coutinho P.M."/>
            <person name="de Vries R.P."/>
            <person name="Ferreira P."/>
            <person name="Findley K."/>
            <person name="Foster B."/>
            <person name="Gaskell J."/>
            <person name="Glotzer D."/>
            <person name="Gorecki P."/>
            <person name="Heitman J."/>
            <person name="Hesse C."/>
            <person name="Hori C."/>
            <person name="Igarashi K."/>
            <person name="Jurgens J.A."/>
            <person name="Kallen N."/>
            <person name="Kersten P."/>
            <person name="Kohler A."/>
            <person name="Kuees U."/>
            <person name="Kumar T.K.A."/>
            <person name="Kuo A."/>
            <person name="LaButti K."/>
            <person name="Larrondo L.F."/>
            <person name="Lindquist E."/>
            <person name="Ling A."/>
            <person name="Lombard V."/>
            <person name="Lucas S."/>
            <person name="Lundell T."/>
            <person name="Martin R."/>
            <person name="McLaughlin D.J."/>
            <person name="Morgenstern I."/>
            <person name="Morin E."/>
            <person name="Murat C."/>
            <person name="Nagy L.G."/>
            <person name="Nolan M."/>
            <person name="Ohm R.A."/>
            <person name="Patyshakuliyeva A."/>
            <person name="Rokas A."/>
            <person name="Ruiz-Duenas F.J."/>
            <person name="Sabat G."/>
            <person name="Salamov A."/>
            <person name="Samejima M."/>
            <person name="Schmutz J."/>
            <person name="Slot J.C."/>
            <person name="St John F."/>
            <person name="Stenlid J."/>
            <person name="Sun H."/>
            <person name="Sun S."/>
            <person name="Syed K."/>
            <person name="Tsang A."/>
            <person name="Wiebenga A."/>
            <person name="Young D."/>
            <person name="Pisabarro A."/>
            <person name="Eastwood D.C."/>
            <person name="Martin F."/>
            <person name="Cullen D."/>
            <person name="Grigoriev I.V."/>
            <person name="Hibbett D.S."/>
        </authorList>
    </citation>
    <scope>NUCLEOTIDE SEQUENCE [LARGE SCALE GENOMIC DNA]</scope>
    <source>
        <strain evidence="4">TFB10046</strain>
    </source>
</reference>
<organism evidence="3 4">
    <name type="scientific">Auricularia subglabra (strain TFB-10046 / SS5)</name>
    <name type="common">White-rot fungus</name>
    <name type="synonym">Auricularia delicata (strain TFB10046)</name>
    <dbReference type="NCBI Taxonomy" id="717982"/>
    <lineage>
        <taxon>Eukaryota</taxon>
        <taxon>Fungi</taxon>
        <taxon>Dikarya</taxon>
        <taxon>Basidiomycota</taxon>
        <taxon>Agaricomycotina</taxon>
        <taxon>Agaricomycetes</taxon>
        <taxon>Auriculariales</taxon>
        <taxon>Auriculariaceae</taxon>
        <taxon>Auricularia</taxon>
    </lineage>
</organism>
<dbReference type="Pfam" id="PF26609">
    <property type="entry name" value="DUF8191"/>
    <property type="match status" value="1"/>
</dbReference>
<protein>
    <recommendedName>
        <fullName evidence="2">DUF8191 domain-containing protein</fullName>
    </recommendedName>
</protein>
<name>J0WJU2_AURST</name>
<dbReference type="eggNOG" id="ENOG502R0PW">
    <property type="taxonomic scope" value="Eukaryota"/>
</dbReference>
<gene>
    <name evidence="3" type="ORF">AURDEDRAFT_178364</name>
</gene>
<accession>J0WJU2</accession>
<feature type="compositionally biased region" description="Acidic residues" evidence="1">
    <location>
        <begin position="284"/>
        <end position="294"/>
    </location>
</feature>
<dbReference type="InParanoid" id="J0WJU2"/>
<dbReference type="InterPro" id="IPR058504">
    <property type="entry name" value="DUF8191"/>
</dbReference>
<dbReference type="KEGG" id="adl:AURDEDRAFT_178364"/>
<dbReference type="Proteomes" id="UP000006514">
    <property type="component" value="Unassembled WGS sequence"/>
</dbReference>
<sequence>MPDSDDELPEPIWDANDGCFRCAACVGEVVDGECQFCNTLHLEPETTAEQDLHTTDDWTFAPLSSDRLPTERSETPLAPGFDDVVTPTTFSGGDSAYRTLLRRGATPEMIDEFRLEWNQTSGIVALATEELYETWAGPAIRRGDLWKIALGRRLTLEEYDIDGYDFVTELLEDCLHPAGLTVMYWETVQERRGVWMTRPKRLRQDEQDAPPLPTLSLDGPIAYRDEYESDSGTDDGDTDQAVDWYEAIRSGIAGDTESTRISDGEDFVPMVDEDGGNYSTTLMSDEDEEGDAMDCDSASPATDSDEPGSGWDSQEELSGDEEAM</sequence>
<feature type="domain" description="DUF8191" evidence="2">
    <location>
        <begin position="100"/>
        <end position="174"/>
    </location>
</feature>
<evidence type="ECO:0000256" key="1">
    <source>
        <dbReference type="SAM" id="MobiDB-lite"/>
    </source>
</evidence>
<evidence type="ECO:0000259" key="2">
    <source>
        <dbReference type="Pfam" id="PF26609"/>
    </source>
</evidence>
<dbReference type="AlphaFoldDB" id="J0WJU2"/>
<dbReference type="EMBL" id="JH688862">
    <property type="protein sequence ID" value="EJD32548.1"/>
    <property type="molecule type" value="Genomic_DNA"/>
</dbReference>
<feature type="compositionally biased region" description="Acidic residues" evidence="1">
    <location>
        <begin position="313"/>
        <end position="324"/>
    </location>
</feature>
<feature type="region of interest" description="Disordered" evidence="1">
    <location>
        <begin position="201"/>
        <end position="239"/>
    </location>
</feature>
<feature type="region of interest" description="Disordered" evidence="1">
    <location>
        <begin position="255"/>
        <end position="324"/>
    </location>
</feature>
<keyword evidence="4" id="KW-1185">Reference proteome</keyword>
<dbReference type="OrthoDB" id="3063271at2759"/>
<feature type="compositionally biased region" description="Acidic residues" evidence="1">
    <location>
        <begin position="227"/>
        <end position="239"/>
    </location>
</feature>
<proteinExistence type="predicted"/>
<evidence type="ECO:0000313" key="4">
    <source>
        <dbReference type="Proteomes" id="UP000006514"/>
    </source>
</evidence>